<protein>
    <recommendedName>
        <fullName evidence="8">Band 7 domain-containing protein</fullName>
    </recommendedName>
</protein>
<evidence type="ECO:0000256" key="3">
    <source>
        <dbReference type="ARBA" id="ARBA00022692"/>
    </source>
</evidence>
<dbReference type="InterPro" id="IPR050710">
    <property type="entry name" value="Band7/mec-2_domain"/>
</dbReference>
<feature type="non-terminal residue" evidence="9">
    <location>
        <position position="1"/>
    </location>
</feature>
<feature type="coiled-coil region" evidence="6">
    <location>
        <begin position="216"/>
        <end position="243"/>
    </location>
</feature>
<reference evidence="9" key="1">
    <citation type="submission" date="2018-05" db="EMBL/GenBank/DDBJ databases">
        <authorList>
            <person name="Lanie J.A."/>
            <person name="Ng W.-L."/>
            <person name="Kazmierczak K.M."/>
            <person name="Andrzejewski T.M."/>
            <person name="Davidsen T.M."/>
            <person name="Wayne K.J."/>
            <person name="Tettelin H."/>
            <person name="Glass J.I."/>
            <person name="Rusch D."/>
            <person name="Podicherti R."/>
            <person name="Tsui H.-C.T."/>
            <person name="Winkler M.E."/>
        </authorList>
    </citation>
    <scope>NUCLEOTIDE SEQUENCE</scope>
</reference>
<proteinExistence type="inferred from homology"/>
<dbReference type="EMBL" id="UINC01021632">
    <property type="protein sequence ID" value="SVA89591.1"/>
    <property type="molecule type" value="Genomic_DNA"/>
</dbReference>
<comment type="subcellular location">
    <subcellularLocation>
        <location evidence="1">Membrane</location>
    </subcellularLocation>
</comment>
<dbReference type="PANTHER" id="PTHR43327">
    <property type="entry name" value="STOMATIN-LIKE PROTEIN 2, MITOCHONDRIAL"/>
    <property type="match status" value="1"/>
</dbReference>
<dbReference type="GO" id="GO:0016020">
    <property type="term" value="C:membrane"/>
    <property type="evidence" value="ECO:0007669"/>
    <property type="project" value="UniProtKB-SubCell"/>
</dbReference>
<evidence type="ECO:0000256" key="2">
    <source>
        <dbReference type="ARBA" id="ARBA00006971"/>
    </source>
</evidence>
<dbReference type="PANTHER" id="PTHR43327:SF2">
    <property type="entry name" value="MODULATOR OF FTSH PROTEASE HFLK"/>
    <property type="match status" value="1"/>
</dbReference>
<organism evidence="9">
    <name type="scientific">marine metagenome</name>
    <dbReference type="NCBI Taxonomy" id="408172"/>
    <lineage>
        <taxon>unclassified sequences</taxon>
        <taxon>metagenomes</taxon>
        <taxon>ecological metagenomes</taxon>
    </lineage>
</organism>
<dbReference type="CDD" id="cd03404">
    <property type="entry name" value="SPFH_HflK"/>
    <property type="match status" value="1"/>
</dbReference>
<feature type="domain" description="Band 7" evidence="8">
    <location>
        <begin position="43"/>
        <end position="224"/>
    </location>
</feature>
<keyword evidence="6" id="KW-0175">Coiled coil</keyword>
<dbReference type="Pfam" id="PF01145">
    <property type="entry name" value="Band_7"/>
    <property type="match status" value="1"/>
</dbReference>
<name>A0A381ZKU2_9ZZZZ</name>
<comment type="similarity">
    <text evidence="2">Belongs to the band 7/mec-2 family. HflK subfamily.</text>
</comment>
<gene>
    <name evidence="9" type="ORF">METZ01_LOCUS142445</name>
</gene>
<sequence length="328" mass="36893">VDNPGIFDGMESYISKFEFDPKSTSKLIFWLIIALISLIAASTCFYTVKADEQAIILRFGKHVDTTSPGLHLKLPFGIDKKFVVPVKQIFKAEFGFRTRSAGVRTQYDPNDQSQESLLLTGDLNIADVEWVVQYQIIDPLKFLFQIRKPVAALRDMSEAVTSLVVGDRTVTEVLTEGRTETQNTVEELLKKKLAEYSTGLRVIKVILQEINPPETVKPAFNEVNEAKQEKEKLINEALMAYNEVVPKASGTAKKLISEAEGYALQRVNEAKGDADRFNAIRDQYDKAKEVTKKRLYLETMSTILPSAKEVYIIDDASNKPIPILQLAR</sequence>
<dbReference type="Gene3D" id="3.30.479.30">
    <property type="entry name" value="Band 7 domain"/>
    <property type="match status" value="1"/>
</dbReference>
<feature type="transmembrane region" description="Helical" evidence="7">
    <location>
        <begin position="27"/>
        <end position="48"/>
    </location>
</feature>
<evidence type="ECO:0000256" key="5">
    <source>
        <dbReference type="ARBA" id="ARBA00023136"/>
    </source>
</evidence>
<keyword evidence="3 7" id="KW-0812">Transmembrane</keyword>
<dbReference type="SUPFAM" id="SSF117892">
    <property type="entry name" value="Band 7/SPFH domain"/>
    <property type="match status" value="1"/>
</dbReference>
<dbReference type="NCBIfam" id="TIGR01933">
    <property type="entry name" value="hflK"/>
    <property type="match status" value="1"/>
</dbReference>
<evidence type="ECO:0000313" key="9">
    <source>
        <dbReference type="EMBL" id="SVA89591.1"/>
    </source>
</evidence>
<dbReference type="InterPro" id="IPR001107">
    <property type="entry name" value="Band_7"/>
</dbReference>
<keyword evidence="4 7" id="KW-1133">Transmembrane helix</keyword>
<evidence type="ECO:0000259" key="8">
    <source>
        <dbReference type="SMART" id="SM00244"/>
    </source>
</evidence>
<evidence type="ECO:0000256" key="7">
    <source>
        <dbReference type="SAM" id="Phobius"/>
    </source>
</evidence>
<dbReference type="AlphaFoldDB" id="A0A381ZKU2"/>
<dbReference type="SMART" id="SM00244">
    <property type="entry name" value="PHB"/>
    <property type="match status" value="1"/>
</dbReference>
<keyword evidence="5 7" id="KW-0472">Membrane</keyword>
<evidence type="ECO:0000256" key="1">
    <source>
        <dbReference type="ARBA" id="ARBA00004370"/>
    </source>
</evidence>
<dbReference type="InterPro" id="IPR010201">
    <property type="entry name" value="HflK"/>
</dbReference>
<accession>A0A381ZKU2</accession>
<evidence type="ECO:0000256" key="4">
    <source>
        <dbReference type="ARBA" id="ARBA00022989"/>
    </source>
</evidence>
<dbReference type="InterPro" id="IPR036013">
    <property type="entry name" value="Band_7/SPFH_dom_sf"/>
</dbReference>
<evidence type="ECO:0000256" key="6">
    <source>
        <dbReference type="SAM" id="Coils"/>
    </source>
</evidence>